<name>A8N5F3_COPC7</name>
<dbReference type="Pfam" id="PF23726">
    <property type="entry name" value="Beta-prop_RSE1_2nd"/>
    <property type="match status" value="1"/>
</dbReference>
<dbReference type="STRING" id="240176.A8N5F3"/>
<evidence type="ECO:0000256" key="1">
    <source>
        <dbReference type="ARBA" id="ARBA00004123"/>
    </source>
</evidence>
<comment type="similarity">
    <text evidence="7">Belongs to the RSE1 family.</text>
</comment>
<dbReference type="EMBL" id="AACS02000003">
    <property type="protein sequence ID" value="EAU91763.2"/>
    <property type="molecule type" value="Genomic_DNA"/>
</dbReference>
<keyword evidence="6" id="KW-0539">Nucleus</keyword>
<protein>
    <recommendedName>
        <fullName evidence="8">Pre-mRNA-splicing factor RSE1</fullName>
    </recommendedName>
    <alternativeName>
        <fullName evidence="10">Pre-mRNA-splicing factor rse1</fullName>
    </alternativeName>
</protein>
<dbReference type="InterPro" id="IPR058543">
    <property type="entry name" value="Beta-prop_RSE1/DDB1/CPSF1_2nd"/>
</dbReference>
<dbReference type="KEGG" id="cci:CC1G_04531"/>
<dbReference type="InterPro" id="IPR004871">
    <property type="entry name" value="RSE1/DDB1/CPSF1_C"/>
</dbReference>
<dbReference type="Gene3D" id="2.130.10.10">
    <property type="entry name" value="YVTN repeat-like/Quinoprotein amine dehydrogenase"/>
    <property type="match status" value="3"/>
</dbReference>
<dbReference type="SUPFAM" id="SSF50956">
    <property type="entry name" value="Thermostable phytase (3-phytase)"/>
    <property type="match status" value="1"/>
</dbReference>
<dbReference type="OMA" id="ADPMENG"/>
<evidence type="ECO:0000313" key="14">
    <source>
        <dbReference type="EMBL" id="EAU91763.2"/>
    </source>
</evidence>
<dbReference type="InParanoid" id="A8N5F3"/>
<comment type="subcellular location">
    <subcellularLocation>
        <location evidence="1">Nucleus</location>
    </subcellularLocation>
</comment>
<dbReference type="HOGENOM" id="CLU_003246_0_0_1"/>
<evidence type="ECO:0000313" key="15">
    <source>
        <dbReference type="Proteomes" id="UP000001861"/>
    </source>
</evidence>
<evidence type="ECO:0000256" key="3">
    <source>
        <dbReference type="ARBA" id="ARBA00022664"/>
    </source>
</evidence>
<dbReference type="Pfam" id="PF10433">
    <property type="entry name" value="Beta-prop_RSE1_1st"/>
    <property type="match status" value="1"/>
</dbReference>
<dbReference type="SUPFAM" id="SSF50978">
    <property type="entry name" value="WD40 repeat-like"/>
    <property type="match status" value="1"/>
</dbReference>
<dbReference type="Pfam" id="PF03178">
    <property type="entry name" value="CPSF_A"/>
    <property type="match status" value="1"/>
</dbReference>
<dbReference type="AlphaFoldDB" id="A8N5F3"/>
<feature type="domain" description="RSE1/DDB1/CPSF1 C-terminal" evidence="11">
    <location>
        <begin position="849"/>
        <end position="1169"/>
    </location>
</feature>
<evidence type="ECO:0000256" key="5">
    <source>
        <dbReference type="ARBA" id="ARBA00023187"/>
    </source>
</evidence>
<dbReference type="GO" id="GO:0005681">
    <property type="term" value="C:spliceosomal complex"/>
    <property type="evidence" value="ECO:0007669"/>
    <property type="project" value="UniProtKB-KW"/>
</dbReference>
<reference evidence="14 15" key="1">
    <citation type="journal article" date="2010" name="Proc. Natl. Acad. Sci. U.S.A.">
        <title>Insights into evolution of multicellular fungi from the assembled chromosomes of the mushroom Coprinopsis cinerea (Coprinus cinereus).</title>
        <authorList>
            <person name="Stajich J.E."/>
            <person name="Wilke S.K."/>
            <person name="Ahren D."/>
            <person name="Au C.H."/>
            <person name="Birren B.W."/>
            <person name="Borodovsky M."/>
            <person name="Burns C."/>
            <person name="Canback B."/>
            <person name="Casselton L.A."/>
            <person name="Cheng C.K."/>
            <person name="Deng J."/>
            <person name="Dietrich F.S."/>
            <person name="Fargo D.C."/>
            <person name="Farman M.L."/>
            <person name="Gathman A.C."/>
            <person name="Goldberg J."/>
            <person name="Guigo R."/>
            <person name="Hoegger P.J."/>
            <person name="Hooker J.B."/>
            <person name="Huggins A."/>
            <person name="James T.Y."/>
            <person name="Kamada T."/>
            <person name="Kilaru S."/>
            <person name="Kodira C."/>
            <person name="Kues U."/>
            <person name="Kupfer D."/>
            <person name="Kwan H.S."/>
            <person name="Lomsadze A."/>
            <person name="Li W."/>
            <person name="Lilly W.W."/>
            <person name="Ma L.J."/>
            <person name="Mackey A.J."/>
            <person name="Manning G."/>
            <person name="Martin F."/>
            <person name="Muraguchi H."/>
            <person name="Natvig D.O."/>
            <person name="Palmerini H."/>
            <person name="Ramesh M.A."/>
            <person name="Rehmeyer C.J."/>
            <person name="Roe B.A."/>
            <person name="Shenoy N."/>
            <person name="Stanke M."/>
            <person name="Ter-Hovhannisyan V."/>
            <person name="Tunlid A."/>
            <person name="Velagapudi R."/>
            <person name="Vision T.J."/>
            <person name="Zeng Q."/>
            <person name="Zolan M.E."/>
            <person name="Pukkila P.J."/>
        </authorList>
    </citation>
    <scope>NUCLEOTIDE SEQUENCE [LARGE SCALE GENOMIC DNA]</scope>
    <source>
        <strain evidence="15">Okayama-7 / 130 / ATCC MYA-4618 / FGSC 9003</strain>
    </source>
</reference>
<accession>A8N5F3</accession>
<dbReference type="GO" id="GO:0008380">
    <property type="term" value="P:RNA splicing"/>
    <property type="evidence" value="ECO:0007669"/>
    <property type="project" value="UniProtKB-KW"/>
</dbReference>
<dbReference type="GeneID" id="6006536"/>
<dbReference type="InterPro" id="IPR015943">
    <property type="entry name" value="WD40/YVTN_repeat-like_dom_sf"/>
</dbReference>
<comment type="function">
    <text evidence="9">Involved in pre-mRNA splicing and cell cycle control.</text>
</comment>
<dbReference type="VEuPathDB" id="FungiDB:CC1G_04531"/>
<evidence type="ECO:0000256" key="4">
    <source>
        <dbReference type="ARBA" id="ARBA00022728"/>
    </source>
</evidence>
<keyword evidence="3" id="KW-0507">mRNA processing</keyword>
<keyword evidence="4" id="KW-0747">Spliceosome</keyword>
<evidence type="ECO:0000256" key="8">
    <source>
        <dbReference type="ARBA" id="ARBA00040134"/>
    </source>
</evidence>
<dbReference type="PANTHER" id="PTHR10644">
    <property type="entry name" value="DNA REPAIR/RNA PROCESSING CPSF FAMILY"/>
    <property type="match status" value="1"/>
</dbReference>
<evidence type="ECO:0000256" key="2">
    <source>
        <dbReference type="ARBA" id="ARBA00011524"/>
    </source>
</evidence>
<organism evidence="14 15">
    <name type="scientific">Coprinopsis cinerea (strain Okayama-7 / 130 / ATCC MYA-4618 / FGSC 9003)</name>
    <name type="common">Inky cap fungus</name>
    <name type="synonym">Hormographiella aspergillata</name>
    <dbReference type="NCBI Taxonomy" id="240176"/>
    <lineage>
        <taxon>Eukaryota</taxon>
        <taxon>Fungi</taxon>
        <taxon>Dikarya</taxon>
        <taxon>Basidiomycota</taxon>
        <taxon>Agaricomycotina</taxon>
        <taxon>Agaricomycetes</taxon>
        <taxon>Agaricomycetidae</taxon>
        <taxon>Agaricales</taxon>
        <taxon>Agaricineae</taxon>
        <taxon>Psathyrellaceae</taxon>
        <taxon>Coprinopsis</taxon>
    </lineage>
</organism>
<dbReference type="FunCoup" id="A8N5F3">
    <property type="interactions" value="1145"/>
</dbReference>
<evidence type="ECO:0000259" key="11">
    <source>
        <dbReference type="Pfam" id="PF03178"/>
    </source>
</evidence>
<dbReference type="FunFam" id="2.130.10.10:FF:001143">
    <property type="entry name" value="Pre-mRNA-splicing factor rse-1, putative"/>
    <property type="match status" value="1"/>
</dbReference>
<keyword evidence="15" id="KW-1185">Reference proteome</keyword>
<dbReference type="InterPro" id="IPR018846">
    <property type="entry name" value="Beta-prop_RSE1/DDB1/CPSF1_1st"/>
</dbReference>
<evidence type="ECO:0000256" key="9">
    <source>
        <dbReference type="ARBA" id="ARBA00055157"/>
    </source>
</evidence>
<gene>
    <name evidence="14" type="ORF">CC1G_04531</name>
</gene>
<comment type="caution">
    <text evidence="14">The sequence shown here is derived from an EMBL/GenBank/DDBJ whole genome shotgun (WGS) entry which is preliminary data.</text>
</comment>
<feature type="domain" description="RSE1/DDB1/CPSF1 first beta-propeller" evidence="12">
    <location>
        <begin position="14"/>
        <end position="371"/>
    </location>
</feature>
<dbReference type="eggNOG" id="KOG1898">
    <property type="taxonomic scope" value="Eukaryota"/>
</dbReference>
<dbReference type="Proteomes" id="UP000001861">
    <property type="component" value="Unassembled WGS sequence"/>
</dbReference>
<dbReference type="InterPro" id="IPR050358">
    <property type="entry name" value="RSE1/DDB1/CFT1"/>
</dbReference>
<comment type="subunit">
    <text evidence="2">Associated with the spliceosome.</text>
</comment>
<evidence type="ECO:0000256" key="6">
    <source>
        <dbReference type="ARBA" id="ARBA00023242"/>
    </source>
</evidence>
<evidence type="ECO:0000259" key="12">
    <source>
        <dbReference type="Pfam" id="PF10433"/>
    </source>
</evidence>
<sequence>MHLYNYTLQPSSAIVQAAVGNFSGLRQQEILVSNGTRLELLQVDNDSGKLSTVAGADVFGSIRSLAAFRLTGGSKDYAIVGSDSGRIVILEYDPKTNVFNKLHQETYGKSGTRRIVPGQYLATDPRGRSVMIAAMENSKLVYVLNRDVATNLTISSPLGAHRASTIVHDVVGVDVGFDNPVYAALEVDYSQSDQDPTGNALRRAEKLLTYYELDLGLNHVVRKWSEPTDPRANLLVQVPGGQSTNGATHDGPSGVLVCCENHIIYQHGDAPSHRVPIPRRQDPVADPNQDVIIVAAVMHKMKTEDGDVFKATVDHEDGVVSSLKIKYFETVPVASNLCILKQGLLFVASEFGNHHLYRFCKLGDDDDQPEFSSSSYPSYGMAEPEQPLPRASFDPRPMENLMLIDELSSLNPVLDAKILKPSLDSEAPKIFAACGRGPASSFKILSHGLEVDEMASSELPGFLAPHSLWSTKRMQTDHYDNLLVMSFQNATIVLSIGESMEEVKDSGFLTSMPTLAVQQIGENGLIQVHTHGIRHLVDSQVNEWKVPQGQTIVAANTNRRQVVVALSSAEIVYFELDQEGQLNEYQDMKAMGSTVLALGLGEVPEGRLRFPYLAVGCEDQTVRVMSLDPDSTLETISLQALTAPPSSICIAYMLDASINKVQRSMFVNIGLANGVLLRTVLDGTNGQLTDTRTRFLGTKPVRLLRVKLKGEDAILAISSRVWLNYSHQQKMEFTPLACETPECASSFTGESCPEGIISIAKNTLSISTVSKLGMKLKQESVPLAFTPRKFVTHPGNRFFYLIESDQRTLSEEEEKKKLADLNISRDDHPILQLPAKIFGRTRASAGHWASRIHIFDPMEAKTVATLPLKANEAAFSIAVVPFASTGGEYHLVVGTAMHHLVTPPQASASYLKVYKIVNEGTGLELLHETPIQDSELPRALLAFQGRLLAGVGKALRIYDLGKKKLLRKAETKSPTAIVSLATQGSRIVIGDMQESTLFAVYKEAENRLLIFGDDTQPRWVSAMTMVDYNTVAVGDKFGNIFVNRLDSTISDQVDEDPTGAGILHEKATLNGAPHKTKMLAHFHVGDIITSIHKVSLVVGGREVLLYTGLQGTIGILVPLTSKEDIEFLTMLEQHIRNEQGSLVGRDHLSWRGYYVPVKAVIDGDLCETYGGLSSSKQSAIASELDRTVGDVLKKLDQMRVASSGF</sequence>
<dbReference type="FunFam" id="2.130.10.10:FF:000628">
    <property type="entry name" value="Pre-mRNA-splicing factor RSE1"/>
    <property type="match status" value="1"/>
</dbReference>
<evidence type="ECO:0000256" key="10">
    <source>
        <dbReference type="ARBA" id="ARBA00068521"/>
    </source>
</evidence>
<keyword evidence="5" id="KW-0508">mRNA splicing</keyword>
<dbReference type="GO" id="GO:0006397">
    <property type="term" value="P:mRNA processing"/>
    <property type="evidence" value="ECO:0007669"/>
    <property type="project" value="UniProtKB-KW"/>
</dbReference>
<feature type="domain" description="RSE1/DDB1/CPSF1 second beta-propeller" evidence="13">
    <location>
        <begin position="452"/>
        <end position="769"/>
    </location>
</feature>
<evidence type="ECO:0000256" key="7">
    <source>
        <dbReference type="ARBA" id="ARBA00038266"/>
    </source>
</evidence>
<dbReference type="RefSeq" id="XP_001830098.2">
    <property type="nucleotide sequence ID" value="XM_001830046.2"/>
</dbReference>
<dbReference type="GO" id="GO:0003676">
    <property type="term" value="F:nucleic acid binding"/>
    <property type="evidence" value="ECO:0007669"/>
    <property type="project" value="InterPro"/>
</dbReference>
<dbReference type="OrthoDB" id="436637at2759"/>
<evidence type="ECO:0000259" key="13">
    <source>
        <dbReference type="Pfam" id="PF23726"/>
    </source>
</evidence>
<dbReference type="InterPro" id="IPR036322">
    <property type="entry name" value="WD40_repeat_dom_sf"/>
</dbReference>
<proteinExistence type="inferred from homology"/>